<evidence type="ECO:0000256" key="3">
    <source>
        <dbReference type="ARBA" id="ARBA00022692"/>
    </source>
</evidence>
<evidence type="ECO:0000256" key="2">
    <source>
        <dbReference type="ARBA" id="ARBA00022475"/>
    </source>
</evidence>
<evidence type="ECO:0000313" key="12">
    <source>
        <dbReference type="Proteomes" id="UP001324384"/>
    </source>
</evidence>
<feature type="region of interest" description="Disordered" evidence="7">
    <location>
        <begin position="167"/>
        <end position="236"/>
    </location>
</feature>
<reference evidence="11 12" key="1">
    <citation type="submission" date="2023-12" db="EMBL/GenBank/DDBJ databases">
        <title>Genome sequencing and assembly of bacterial species from a model synthetic community.</title>
        <authorList>
            <person name="Hogle S.L."/>
        </authorList>
    </citation>
    <scope>NUCLEOTIDE SEQUENCE [LARGE SCALE GENOMIC DNA]</scope>
    <source>
        <strain evidence="11 12">HAMBI_2792</strain>
    </source>
</reference>
<evidence type="ECO:0000256" key="1">
    <source>
        <dbReference type="ARBA" id="ARBA00004651"/>
    </source>
</evidence>
<keyword evidence="11" id="KW-0560">Oxidoreductase</keyword>
<feature type="compositionally biased region" description="Low complexity" evidence="7">
    <location>
        <begin position="167"/>
        <end position="184"/>
    </location>
</feature>
<organism evidence="11 12">
    <name type="scientific">Moraxella canis</name>
    <dbReference type="NCBI Taxonomy" id="90239"/>
    <lineage>
        <taxon>Bacteria</taxon>
        <taxon>Pseudomonadati</taxon>
        <taxon>Pseudomonadota</taxon>
        <taxon>Gammaproteobacteria</taxon>
        <taxon>Moraxellales</taxon>
        <taxon>Moraxellaceae</taxon>
        <taxon>Moraxella</taxon>
    </lineage>
</organism>
<dbReference type="RefSeq" id="WP_205276513.1">
    <property type="nucleotide sequence ID" value="NZ_CP139961.1"/>
</dbReference>
<dbReference type="EMBL" id="CP139961">
    <property type="protein sequence ID" value="WQE03657.1"/>
    <property type="molecule type" value="Genomic_DNA"/>
</dbReference>
<keyword evidence="12" id="KW-1185">Reference proteome</keyword>
<dbReference type="Gene3D" id="2.60.40.1250">
    <property type="entry name" value="Thiol:disulfide interchange protein DsbD, N-terminal domain"/>
    <property type="match status" value="1"/>
</dbReference>
<feature type="compositionally biased region" description="Polar residues" evidence="7">
    <location>
        <begin position="185"/>
        <end position="207"/>
    </location>
</feature>
<accession>A0ABZ0WWN6</accession>
<feature type="chain" id="PRO_5047117259" evidence="9">
    <location>
        <begin position="26"/>
        <end position="665"/>
    </location>
</feature>
<dbReference type="Proteomes" id="UP001324384">
    <property type="component" value="Chromosome"/>
</dbReference>
<feature type="transmembrane region" description="Helical" evidence="8">
    <location>
        <begin position="310"/>
        <end position="334"/>
    </location>
</feature>
<feature type="signal peptide" evidence="9">
    <location>
        <begin position="1"/>
        <end position="25"/>
    </location>
</feature>
<feature type="transmembrane region" description="Helical" evidence="8">
    <location>
        <begin position="429"/>
        <end position="450"/>
    </location>
</feature>
<dbReference type="InterPro" id="IPR003834">
    <property type="entry name" value="Cyt_c_assmbl_TM_dom"/>
</dbReference>
<evidence type="ECO:0000313" key="11">
    <source>
        <dbReference type="EMBL" id="WQE03657.1"/>
    </source>
</evidence>
<name>A0ABZ0WWN6_9GAMM</name>
<evidence type="ECO:0000259" key="10">
    <source>
        <dbReference type="PROSITE" id="PS51352"/>
    </source>
</evidence>
<dbReference type="InterPro" id="IPR028250">
    <property type="entry name" value="DsbDN"/>
</dbReference>
<keyword evidence="9" id="KW-0732">Signal</keyword>
<feature type="transmembrane region" description="Helical" evidence="8">
    <location>
        <begin position="471"/>
        <end position="488"/>
    </location>
</feature>
<feature type="domain" description="Thioredoxin" evidence="10">
    <location>
        <begin position="544"/>
        <end position="665"/>
    </location>
</feature>
<keyword evidence="3 8" id="KW-0812">Transmembrane</keyword>
<dbReference type="Pfam" id="PF02683">
    <property type="entry name" value="DsbD_TM"/>
    <property type="match status" value="1"/>
</dbReference>
<evidence type="ECO:0000256" key="9">
    <source>
        <dbReference type="SAM" id="SignalP"/>
    </source>
</evidence>
<evidence type="ECO:0000256" key="7">
    <source>
        <dbReference type="SAM" id="MobiDB-lite"/>
    </source>
</evidence>
<evidence type="ECO:0000256" key="6">
    <source>
        <dbReference type="ARBA" id="ARBA00023136"/>
    </source>
</evidence>
<dbReference type="PANTHER" id="PTHR32234">
    <property type="entry name" value="THIOL:DISULFIDE INTERCHANGE PROTEIN DSBD"/>
    <property type="match status" value="1"/>
</dbReference>
<dbReference type="PANTHER" id="PTHR32234:SF0">
    <property type="entry name" value="THIOL:DISULFIDE INTERCHANGE PROTEIN DSBD"/>
    <property type="match status" value="1"/>
</dbReference>
<feature type="transmembrane region" description="Helical" evidence="8">
    <location>
        <begin position="494"/>
        <end position="512"/>
    </location>
</feature>
<dbReference type="Pfam" id="PF00085">
    <property type="entry name" value="Thioredoxin"/>
    <property type="match status" value="1"/>
</dbReference>
<dbReference type="Gene3D" id="3.40.30.10">
    <property type="entry name" value="Glutaredoxin"/>
    <property type="match status" value="1"/>
</dbReference>
<feature type="transmembrane region" description="Helical" evidence="8">
    <location>
        <begin position="519"/>
        <end position="538"/>
    </location>
</feature>
<protein>
    <submittedName>
        <fullName evidence="11">Protein-disulfide reductase DsbD</fullName>
        <ecNumber evidence="11">1.8.1.8</ecNumber>
    </submittedName>
</protein>
<dbReference type="InterPro" id="IPR013766">
    <property type="entry name" value="Thioredoxin_domain"/>
</dbReference>
<dbReference type="Pfam" id="PF11412">
    <property type="entry name" value="DsbD_N"/>
    <property type="match status" value="1"/>
</dbReference>
<keyword evidence="4" id="KW-0201">Cytochrome c-type biogenesis</keyword>
<comment type="subcellular location">
    <subcellularLocation>
        <location evidence="1">Cell membrane</location>
        <topology evidence="1">Multi-pass membrane protein</topology>
    </subcellularLocation>
</comment>
<dbReference type="SUPFAM" id="SSF74863">
    <property type="entry name" value="Thiol:disulfide interchange protein DsbD, N-terminal domain (DsbD-alpha)"/>
    <property type="match status" value="1"/>
</dbReference>
<gene>
    <name evidence="11" type="primary">dsbD</name>
    <name evidence="11" type="ORF">U0021_07885</name>
</gene>
<feature type="transmembrane region" description="Helical" evidence="8">
    <location>
        <begin position="267"/>
        <end position="298"/>
    </location>
</feature>
<dbReference type="SUPFAM" id="SSF52833">
    <property type="entry name" value="Thioredoxin-like"/>
    <property type="match status" value="1"/>
</dbReference>
<dbReference type="PROSITE" id="PS51352">
    <property type="entry name" value="THIOREDOXIN_2"/>
    <property type="match status" value="1"/>
</dbReference>
<feature type="compositionally biased region" description="Basic and acidic residues" evidence="7">
    <location>
        <begin position="208"/>
        <end position="223"/>
    </location>
</feature>
<proteinExistence type="predicted"/>
<dbReference type="NCBIfam" id="NF001419">
    <property type="entry name" value="PRK00293.1"/>
    <property type="match status" value="1"/>
</dbReference>
<dbReference type="EC" id="1.8.1.8" evidence="11"/>
<keyword evidence="6 8" id="KW-0472">Membrane</keyword>
<keyword evidence="5 8" id="KW-1133">Transmembrane helix</keyword>
<dbReference type="InterPro" id="IPR036249">
    <property type="entry name" value="Thioredoxin-like_sf"/>
</dbReference>
<keyword evidence="2" id="KW-1003">Cell membrane</keyword>
<dbReference type="InterPro" id="IPR036929">
    <property type="entry name" value="DsbDN_sf"/>
</dbReference>
<evidence type="ECO:0000256" key="5">
    <source>
        <dbReference type="ARBA" id="ARBA00022989"/>
    </source>
</evidence>
<evidence type="ECO:0000256" key="8">
    <source>
        <dbReference type="SAM" id="Phobius"/>
    </source>
</evidence>
<evidence type="ECO:0000256" key="4">
    <source>
        <dbReference type="ARBA" id="ARBA00022748"/>
    </source>
</evidence>
<feature type="transmembrane region" description="Helical" evidence="8">
    <location>
        <begin position="349"/>
        <end position="370"/>
    </location>
</feature>
<feature type="transmembrane region" description="Helical" evidence="8">
    <location>
        <begin position="391"/>
        <end position="409"/>
    </location>
</feature>
<dbReference type="GO" id="GO:0047134">
    <property type="term" value="F:protein-disulfide reductase [NAD(P)H] activity"/>
    <property type="evidence" value="ECO:0007669"/>
    <property type="project" value="UniProtKB-EC"/>
</dbReference>
<sequence>MSKLKNCMYSIALGASIVSTASVGAAMPAAANNLASLFGGASQPKFLPVHEAFQVSASQSGDELVVSFQVTPKHYIYQERLSLKLPDGVSAGQWVFDKTPTIIDDPTFGVVPVFEENVSARVKLSSQTTIDKQPVEVRWQGCAKAGLCYPPEITTAQISLEADKSVAPTAKAQPSPAAKASVSAEQNLSQTPTLAAQTSDQSAANDTNSEHLDDQSKLDEQRVASDIQASDDGTDDLTQATIANDVDQKFALDHTLPEVNDKNLSPILMIGFLFLAGILLAFTPCVYPMIPIVANIVARQHAKSSAKRGFVLSSAYGVGVATAYGLLGALIAWFGQALGIATWLQRVEVLLVAALLFVFFALFMFGWIQLRLPSVLSNTLSAKSQAADSRLGTIGGSYLSGLLSALVVSPCVSAPMAGALTVVAASGNVIFGFLALFALGIGISVPLIVMGTAQGKWIPKSGAWMQHIRSLGGFLLLGVALLLIERIVLSTWMLGLWMVWFVALAAWLFVSVGQSRKIFKLLAIIPAAWAAVLAYGMIIGANDAWRPWHVPSFASSAHQDIKIDTLAELDGVLAAHDKVLVDVTADWCIECRIMERTLFTNRPSEMDDYQVVKLDVSETTENSRAILARYQLFGPPALLIYRQGKLDQVLLGETKLDTLKDALSR</sequence>